<accession>A0A1G7D1F2</accession>
<dbReference type="AlphaFoldDB" id="A0A1G7D1F2"/>
<organism evidence="5 6">
    <name type="scientific">Rhodobacter capsulatus</name>
    <name type="common">Rhodopseudomonas capsulata</name>
    <dbReference type="NCBI Taxonomy" id="1061"/>
    <lineage>
        <taxon>Bacteria</taxon>
        <taxon>Pseudomonadati</taxon>
        <taxon>Pseudomonadota</taxon>
        <taxon>Alphaproteobacteria</taxon>
        <taxon>Rhodobacterales</taxon>
        <taxon>Rhodobacter group</taxon>
        <taxon>Rhodobacter</taxon>
    </lineage>
</organism>
<gene>
    <name evidence="5" type="ORF">SAMN04244550_00436</name>
</gene>
<dbReference type="OrthoDB" id="7510992at2"/>
<sequence>MFFDPDNDWSRRAARVVAELPARFAADGLRADNHAVVALREEGTGRPSGYALRGDWHCYPCSLVKSFHLVHALAALDAGRLAPHPELDRAMGDMILWSSNTATNYLIDLLTGTTGDTLLDGNALADWMAAREGLNRWFDPLHWPEMAGCNLTQKLMDDTRYGREAQFAAQRGGYLNQLTPLATARLMATIFDGSLPLSPGAQARAQALLARDPQGPDAANPNYQLSEYLGGQMPEGVRIWSKAGHNLWTGDPKASWFKHDMIRLAAPGQKPLIFVLMTQGERLANEVPDAFPRIGRFLFDALNGQSA</sequence>
<dbReference type="GO" id="GO:0008800">
    <property type="term" value="F:beta-lactamase activity"/>
    <property type="evidence" value="ECO:0007669"/>
    <property type="project" value="UniProtKB-EC"/>
</dbReference>
<comment type="catalytic activity">
    <reaction evidence="1">
        <text>a beta-lactam + H2O = a substituted beta-amino acid</text>
        <dbReference type="Rhea" id="RHEA:20401"/>
        <dbReference type="ChEBI" id="CHEBI:15377"/>
        <dbReference type="ChEBI" id="CHEBI:35627"/>
        <dbReference type="ChEBI" id="CHEBI:140347"/>
        <dbReference type="EC" id="3.5.2.6"/>
    </reaction>
</comment>
<evidence type="ECO:0000313" key="5">
    <source>
        <dbReference type="EMBL" id="SDE44850.1"/>
    </source>
</evidence>
<proteinExistence type="inferred from homology"/>
<comment type="similarity">
    <text evidence="2">Belongs to the class-A beta-lactamase family.</text>
</comment>
<dbReference type="Gene3D" id="3.40.710.10">
    <property type="entry name" value="DD-peptidase/beta-lactamase superfamily"/>
    <property type="match status" value="1"/>
</dbReference>
<dbReference type="GO" id="GO:0046677">
    <property type="term" value="P:response to antibiotic"/>
    <property type="evidence" value="ECO:0007669"/>
    <property type="project" value="InterPro"/>
</dbReference>
<dbReference type="InterPro" id="IPR012338">
    <property type="entry name" value="Beta-lactam/transpept-like"/>
</dbReference>
<evidence type="ECO:0000259" key="4">
    <source>
        <dbReference type="Pfam" id="PF13354"/>
    </source>
</evidence>
<protein>
    <recommendedName>
        <fullName evidence="3">beta-lactamase</fullName>
        <ecNumber evidence="3">3.5.2.6</ecNumber>
    </recommendedName>
</protein>
<dbReference type="EMBL" id="FNAY01000001">
    <property type="protein sequence ID" value="SDE44850.1"/>
    <property type="molecule type" value="Genomic_DNA"/>
</dbReference>
<dbReference type="InterPro" id="IPR000871">
    <property type="entry name" value="Beta-lactam_class-A"/>
</dbReference>
<dbReference type="PANTHER" id="PTHR35333">
    <property type="entry name" value="BETA-LACTAMASE"/>
    <property type="match status" value="1"/>
</dbReference>
<dbReference type="InterPro" id="IPR045155">
    <property type="entry name" value="Beta-lactam_cat"/>
</dbReference>
<dbReference type="GO" id="GO:0030655">
    <property type="term" value="P:beta-lactam antibiotic catabolic process"/>
    <property type="evidence" value="ECO:0007669"/>
    <property type="project" value="InterPro"/>
</dbReference>
<dbReference type="PANTHER" id="PTHR35333:SF3">
    <property type="entry name" value="BETA-LACTAMASE-TYPE TRANSPEPTIDASE FOLD CONTAINING PROTEIN"/>
    <property type="match status" value="1"/>
</dbReference>
<dbReference type="EC" id="3.5.2.6" evidence="3"/>
<evidence type="ECO:0000256" key="2">
    <source>
        <dbReference type="ARBA" id="ARBA00009009"/>
    </source>
</evidence>
<evidence type="ECO:0000256" key="1">
    <source>
        <dbReference type="ARBA" id="ARBA00001526"/>
    </source>
</evidence>
<evidence type="ECO:0000313" key="6">
    <source>
        <dbReference type="Proteomes" id="UP000183812"/>
    </source>
</evidence>
<name>A0A1G7D1F2_RHOCA</name>
<dbReference type="SUPFAM" id="SSF56601">
    <property type="entry name" value="beta-lactamase/transpeptidase-like"/>
    <property type="match status" value="1"/>
</dbReference>
<dbReference type="Pfam" id="PF13354">
    <property type="entry name" value="Beta-lactamase2"/>
    <property type="match status" value="1"/>
</dbReference>
<dbReference type="Proteomes" id="UP000183812">
    <property type="component" value="Unassembled WGS sequence"/>
</dbReference>
<dbReference type="RefSeq" id="WP_074552612.1">
    <property type="nucleotide sequence ID" value="NZ_CP119563.1"/>
</dbReference>
<reference evidence="5 6" key="1">
    <citation type="submission" date="2016-10" db="EMBL/GenBank/DDBJ databases">
        <authorList>
            <person name="de Groot N.N."/>
        </authorList>
    </citation>
    <scope>NUCLEOTIDE SEQUENCE [LARGE SCALE GENOMIC DNA]</scope>
    <source>
        <strain evidence="6">DSM 938 / 37b4</strain>
    </source>
</reference>
<feature type="domain" description="Beta-lactamase class A catalytic" evidence="4">
    <location>
        <begin position="88"/>
        <end position="278"/>
    </location>
</feature>
<evidence type="ECO:0000256" key="3">
    <source>
        <dbReference type="ARBA" id="ARBA00012865"/>
    </source>
</evidence>